<dbReference type="AlphaFoldDB" id="A0A820QF33"/>
<name>A0A820QF33_9BILA</name>
<reference evidence="2" key="1">
    <citation type="submission" date="2021-02" db="EMBL/GenBank/DDBJ databases">
        <authorList>
            <person name="Nowell W R."/>
        </authorList>
    </citation>
    <scope>NUCLEOTIDE SEQUENCE</scope>
</reference>
<feature type="non-terminal residue" evidence="2">
    <location>
        <position position="30"/>
    </location>
</feature>
<proteinExistence type="predicted"/>
<feature type="compositionally biased region" description="Polar residues" evidence="1">
    <location>
        <begin position="1"/>
        <end position="17"/>
    </location>
</feature>
<evidence type="ECO:0000313" key="3">
    <source>
        <dbReference type="Proteomes" id="UP000663842"/>
    </source>
</evidence>
<feature type="compositionally biased region" description="Basic and acidic residues" evidence="1">
    <location>
        <begin position="18"/>
        <end position="30"/>
    </location>
</feature>
<feature type="region of interest" description="Disordered" evidence="1">
    <location>
        <begin position="1"/>
        <end position="30"/>
    </location>
</feature>
<gene>
    <name evidence="2" type="ORF">UXM345_LOCUS38729</name>
</gene>
<comment type="caution">
    <text evidence="2">The sequence shown here is derived from an EMBL/GenBank/DDBJ whole genome shotgun (WGS) entry which is preliminary data.</text>
</comment>
<accession>A0A820QF33</accession>
<sequence length="30" mass="3244">MGNCSRSPATQLSSTETRQVEAESQSKDES</sequence>
<organism evidence="2 3">
    <name type="scientific">Rotaria magnacalcarata</name>
    <dbReference type="NCBI Taxonomy" id="392030"/>
    <lineage>
        <taxon>Eukaryota</taxon>
        <taxon>Metazoa</taxon>
        <taxon>Spiralia</taxon>
        <taxon>Gnathifera</taxon>
        <taxon>Rotifera</taxon>
        <taxon>Eurotatoria</taxon>
        <taxon>Bdelloidea</taxon>
        <taxon>Philodinida</taxon>
        <taxon>Philodinidae</taxon>
        <taxon>Rotaria</taxon>
    </lineage>
</organism>
<dbReference type="Proteomes" id="UP000663842">
    <property type="component" value="Unassembled WGS sequence"/>
</dbReference>
<dbReference type="EMBL" id="CAJOBF010031034">
    <property type="protein sequence ID" value="CAF4419924.1"/>
    <property type="molecule type" value="Genomic_DNA"/>
</dbReference>
<evidence type="ECO:0000313" key="2">
    <source>
        <dbReference type="EMBL" id="CAF4419924.1"/>
    </source>
</evidence>
<evidence type="ECO:0000256" key="1">
    <source>
        <dbReference type="SAM" id="MobiDB-lite"/>
    </source>
</evidence>
<protein>
    <submittedName>
        <fullName evidence="2">Uncharacterized protein</fullName>
    </submittedName>
</protein>